<organism evidence="9 10">
    <name type="scientific">Candidatus Nasuia deltocephalincola</name>
    <dbReference type="NCBI Taxonomy" id="1160784"/>
    <lineage>
        <taxon>Bacteria</taxon>
        <taxon>Pseudomonadati</taxon>
        <taxon>Pseudomonadota</taxon>
        <taxon>Betaproteobacteria</taxon>
        <taxon>Candidatus Nasuia</taxon>
    </lineage>
</organism>
<feature type="binding site" evidence="6">
    <location>
        <begin position="13"/>
        <end position="20"/>
    </location>
    <ligand>
        <name>substrate</name>
    </ligand>
</feature>
<evidence type="ECO:0000256" key="5">
    <source>
        <dbReference type="PIRSR" id="PIRSR613078-1"/>
    </source>
</evidence>
<keyword evidence="4" id="KW-0413">Isomerase</keyword>
<evidence type="ECO:0000313" key="9">
    <source>
        <dbReference type="EMBL" id="QSF25247.1"/>
    </source>
</evidence>
<dbReference type="CDD" id="cd07067">
    <property type="entry name" value="HP_PGM_like"/>
    <property type="match status" value="1"/>
</dbReference>
<evidence type="ECO:0000256" key="8">
    <source>
        <dbReference type="RuleBase" id="RU004512"/>
    </source>
</evidence>
<dbReference type="SUPFAM" id="SSF53254">
    <property type="entry name" value="Phosphoglycerate mutase-like"/>
    <property type="match status" value="1"/>
</dbReference>
<accession>A0A975A344</accession>
<dbReference type="PANTHER" id="PTHR11931">
    <property type="entry name" value="PHOSPHOGLYCERATE MUTASE"/>
    <property type="match status" value="1"/>
</dbReference>
<sequence>MDKKKIFKIVLIRHGESLGNLENRFTGWLDVDLTKNGFLESYKAGIKLKNLKYDFDLCYTSKLKRAIKTSWSILDAMNLNHIKIIKSVDLNERNYGGISGMNKLESVIKYGKFKVNNWLNKYKFKPPVPVSFDKKLKILKKKYKNKKIPLNESLEDLSKRILNFWEKIIKNKIKKKKILIVAHSNILKILTNHINKEKSNNIVKNSKPIIYEFNEKLEKLKNYLI</sequence>
<dbReference type="InterPro" id="IPR001345">
    <property type="entry name" value="PG/BPGM_mutase_AS"/>
</dbReference>
<feature type="active site" description="Proton donor/acceptor" evidence="5">
    <location>
        <position position="92"/>
    </location>
</feature>
<dbReference type="InterPro" id="IPR029033">
    <property type="entry name" value="His_PPase_superfam"/>
</dbReference>
<reference evidence="9" key="1">
    <citation type="submission" date="2017-11" db="EMBL/GenBank/DDBJ databases">
        <authorList>
            <person name="Jian Z."/>
        </authorList>
    </citation>
    <scope>NUCLEOTIDE SEQUENCE</scope>
    <source>
        <strain evidence="9">YC</strain>
    </source>
</reference>
<evidence type="ECO:0000313" key="10">
    <source>
        <dbReference type="Proteomes" id="UP000663075"/>
    </source>
</evidence>
<dbReference type="Pfam" id="PF00300">
    <property type="entry name" value="His_Phos_1"/>
    <property type="match status" value="1"/>
</dbReference>
<feature type="active site" description="Tele-phosphohistidine intermediate" evidence="5">
    <location>
        <position position="14"/>
    </location>
</feature>
<feature type="site" description="Transition state stabilizer" evidence="7">
    <location>
        <position position="183"/>
    </location>
</feature>
<comment type="pathway">
    <text evidence="8">Carbohydrate degradation; glycolysis; pyruvate from D-glyceraldehyde 3-phosphate: step 3/5.</text>
</comment>
<comment type="similarity">
    <text evidence="1">Belongs to the phosphoglycerate mutase family. BPG-dependent PGAM subfamily.</text>
</comment>
<dbReference type="InterPro" id="IPR013078">
    <property type="entry name" value="His_Pase_superF_clade-1"/>
</dbReference>
<feature type="binding site" evidence="6">
    <location>
        <position position="103"/>
    </location>
    <ligand>
        <name>substrate</name>
    </ligand>
</feature>
<evidence type="ECO:0000256" key="6">
    <source>
        <dbReference type="PIRSR" id="PIRSR613078-2"/>
    </source>
</evidence>
<evidence type="ECO:0000256" key="3">
    <source>
        <dbReference type="ARBA" id="ARBA00023152"/>
    </source>
</evidence>
<feature type="binding site" evidence="6">
    <location>
        <begin position="26"/>
        <end position="27"/>
    </location>
    <ligand>
        <name>substrate</name>
    </ligand>
</feature>
<dbReference type="GO" id="GO:0006096">
    <property type="term" value="P:glycolytic process"/>
    <property type="evidence" value="ECO:0007669"/>
    <property type="project" value="UniProtKB-KW"/>
</dbReference>
<evidence type="ECO:0000256" key="7">
    <source>
        <dbReference type="PIRSR" id="PIRSR613078-3"/>
    </source>
</evidence>
<feature type="binding site" evidence="6">
    <location>
        <position position="65"/>
    </location>
    <ligand>
        <name>substrate</name>
    </ligand>
</feature>
<dbReference type="GO" id="GO:0004619">
    <property type="term" value="F:phosphoglycerate mutase activity"/>
    <property type="evidence" value="ECO:0007669"/>
    <property type="project" value="UniProtKB-EC"/>
</dbReference>
<name>A0A975A344_9PROT</name>
<dbReference type="InterPro" id="IPR005952">
    <property type="entry name" value="Phosphogly_mut1"/>
</dbReference>
<dbReference type="EC" id="5.4.2.11" evidence="8"/>
<dbReference type="GO" id="GO:0006094">
    <property type="term" value="P:gluconeogenesis"/>
    <property type="evidence" value="ECO:0007669"/>
    <property type="project" value="UniProtKB-KW"/>
</dbReference>
<dbReference type="PROSITE" id="PS00175">
    <property type="entry name" value="PG_MUTASE"/>
    <property type="match status" value="1"/>
</dbReference>
<dbReference type="Proteomes" id="UP000663075">
    <property type="component" value="Chromosome"/>
</dbReference>
<gene>
    <name evidence="9" type="primary">gpmA</name>
    <name evidence="9" type="ORF">CU086_00140</name>
</gene>
<dbReference type="EMBL" id="CP024850">
    <property type="protein sequence ID" value="QSF25247.1"/>
    <property type="molecule type" value="Genomic_DNA"/>
</dbReference>
<evidence type="ECO:0000256" key="4">
    <source>
        <dbReference type="ARBA" id="ARBA00023235"/>
    </source>
</evidence>
<evidence type="ECO:0000256" key="2">
    <source>
        <dbReference type="ARBA" id="ARBA00022432"/>
    </source>
</evidence>
<feature type="binding site" evidence="6">
    <location>
        <begin position="92"/>
        <end position="95"/>
    </location>
    <ligand>
        <name>substrate</name>
    </ligand>
</feature>
<dbReference type="AlphaFoldDB" id="A0A975A344"/>
<keyword evidence="10" id="KW-1185">Reference proteome</keyword>
<proteinExistence type="inferred from homology"/>
<dbReference type="Gene3D" id="3.40.50.1240">
    <property type="entry name" value="Phosphoglycerate mutase-like"/>
    <property type="match status" value="1"/>
</dbReference>
<keyword evidence="2" id="KW-0312">Gluconeogenesis</keyword>
<comment type="catalytic activity">
    <reaction evidence="8">
        <text>(2R)-2-phosphoglycerate = (2R)-3-phosphoglycerate</text>
        <dbReference type="Rhea" id="RHEA:15901"/>
        <dbReference type="ChEBI" id="CHEBI:58272"/>
        <dbReference type="ChEBI" id="CHEBI:58289"/>
        <dbReference type="EC" id="5.4.2.11"/>
    </reaction>
</comment>
<dbReference type="NCBIfam" id="TIGR01258">
    <property type="entry name" value="pgm_1"/>
    <property type="match status" value="1"/>
</dbReference>
<keyword evidence="3" id="KW-0324">Glycolysis</keyword>
<comment type="function">
    <text evidence="8">Catalyzes the interconversion of 2-phosphoglycerate and 3-phosphoglycerate.</text>
</comment>
<evidence type="ECO:0000256" key="1">
    <source>
        <dbReference type="ARBA" id="ARBA00006717"/>
    </source>
</evidence>
<dbReference type="SMART" id="SM00855">
    <property type="entry name" value="PGAM"/>
    <property type="match status" value="1"/>
</dbReference>
<protein>
    <recommendedName>
        <fullName evidence="8">2,3-bisphosphoglycerate-dependent phosphoglycerate mutase</fullName>
        <ecNumber evidence="8">5.4.2.11</ecNumber>
    </recommendedName>
</protein>